<comment type="caution">
    <text evidence="14">The sequence shown here is derived from an EMBL/GenBank/DDBJ whole genome shotgun (WGS) entry which is preliminary data.</text>
</comment>
<evidence type="ECO:0000256" key="8">
    <source>
        <dbReference type="PIRNR" id="PIRNR038186"/>
    </source>
</evidence>
<comment type="similarity">
    <text evidence="1 8">Belongs to the ITPK1 family.</text>
</comment>
<feature type="binding site" evidence="9">
    <location>
        <begin position="185"/>
        <end position="196"/>
    </location>
    <ligand>
        <name>ATP</name>
        <dbReference type="ChEBI" id="CHEBI:30616"/>
    </ligand>
</feature>
<dbReference type="AlphaFoldDB" id="A0ABD2WC18"/>
<feature type="binding site" evidence="10">
    <location>
        <position position="296"/>
    </location>
    <ligand>
        <name>Mg(2+)</name>
        <dbReference type="ChEBI" id="CHEBI:18420"/>
        <label>2</label>
    </ligand>
</feature>
<feature type="domain" description="Inositol-tetrakisphosphate 1-kinase N-terminal" evidence="13">
    <location>
        <begin position="7"/>
        <end position="96"/>
    </location>
</feature>
<evidence type="ECO:0000256" key="6">
    <source>
        <dbReference type="ARBA" id="ARBA00022840"/>
    </source>
</evidence>
<comment type="subunit">
    <text evidence="8">Monomer.</text>
</comment>
<dbReference type="InterPro" id="IPR008656">
    <property type="entry name" value="Inositol_tetrakis-P_1-kinase"/>
</dbReference>
<feature type="binding site" evidence="9">
    <location>
        <position position="296"/>
    </location>
    <ligand>
        <name>1D-myo-inositol 1,3,4-trisphosphate</name>
        <dbReference type="ChEBI" id="CHEBI:58414"/>
    </ligand>
</feature>
<keyword evidence="4 8" id="KW-0547">Nucleotide-binding</keyword>
<feature type="binding site" evidence="9">
    <location>
        <position position="57"/>
    </location>
    <ligand>
        <name>1D-myo-inositol 1,3,4,6-tetrakisphosphate</name>
        <dbReference type="ChEBI" id="CHEBI:57660"/>
    </ligand>
</feature>
<evidence type="ECO:0000256" key="7">
    <source>
        <dbReference type="ARBA" id="ARBA00022842"/>
    </source>
</evidence>
<feature type="binding site" evidence="9">
    <location>
        <position position="196"/>
    </location>
    <ligand>
        <name>1D-myo-inositol 1,3,4-trisphosphate</name>
        <dbReference type="ChEBI" id="CHEBI:58414"/>
    </ligand>
</feature>
<organism evidence="14 15">
    <name type="scientific">Trichogramma kaykai</name>
    <dbReference type="NCBI Taxonomy" id="54128"/>
    <lineage>
        <taxon>Eukaryota</taxon>
        <taxon>Metazoa</taxon>
        <taxon>Ecdysozoa</taxon>
        <taxon>Arthropoda</taxon>
        <taxon>Hexapoda</taxon>
        <taxon>Insecta</taxon>
        <taxon>Pterygota</taxon>
        <taxon>Neoptera</taxon>
        <taxon>Endopterygota</taxon>
        <taxon>Hymenoptera</taxon>
        <taxon>Apocrita</taxon>
        <taxon>Proctotrupomorpha</taxon>
        <taxon>Chalcidoidea</taxon>
        <taxon>Trichogrammatidae</taxon>
        <taxon>Trichogramma</taxon>
    </lineage>
</organism>
<gene>
    <name evidence="14" type="ORF">TKK_014618</name>
</gene>
<dbReference type="InterPro" id="IPR041429">
    <property type="entry name" value="ITPK1_N"/>
</dbReference>
<evidence type="ECO:0000256" key="5">
    <source>
        <dbReference type="ARBA" id="ARBA00022777"/>
    </source>
</evidence>
<keyword evidence="7 8" id="KW-0460">Magnesium</keyword>
<dbReference type="GO" id="GO:0046872">
    <property type="term" value="F:metal ion binding"/>
    <property type="evidence" value="ECO:0007669"/>
    <property type="project" value="UniProtKB-KW"/>
</dbReference>
<dbReference type="GO" id="GO:0047325">
    <property type="term" value="F:inositol-3,4,5,6-tetrakisphosphate 1-kinase activity"/>
    <property type="evidence" value="ECO:0007669"/>
    <property type="project" value="UniProtKB-EC"/>
</dbReference>
<feature type="binding site" evidence="10">
    <location>
        <position position="294"/>
    </location>
    <ligand>
        <name>Mg(2+)</name>
        <dbReference type="ChEBI" id="CHEBI:18420"/>
        <label>1</label>
    </ligand>
</feature>
<dbReference type="Gene3D" id="3.30.470.20">
    <property type="entry name" value="ATP-grasp fold, B domain"/>
    <property type="match status" value="1"/>
</dbReference>
<evidence type="ECO:0000256" key="10">
    <source>
        <dbReference type="PIRSR" id="PIRSR038186-2"/>
    </source>
</evidence>
<evidence type="ECO:0000256" key="9">
    <source>
        <dbReference type="PIRSR" id="PIRSR038186-1"/>
    </source>
</evidence>
<proteinExistence type="inferred from homology"/>
<dbReference type="GO" id="GO:0005524">
    <property type="term" value="F:ATP binding"/>
    <property type="evidence" value="ECO:0007669"/>
    <property type="project" value="UniProtKB-KW"/>
</dbReference>
<dbReference type="EMBL" id="JBJJXI010000117">
    <property type="protein sequence ID" value="KAL3390456.1"/>
    <property type="molecule type" value="Genomic_DNA"/>
</dbReference>
<dbReference type="Gene3D" id="3.40.50.11370">
    <property type="match status" value="1"/>
</dbReference>
<keyword evidence="5 8" id="KW-0418">Kinase</keyword>
<evidence type="ECO:0000259" key="12">
    <source>
        <dbReference type="Pfam" id="PF05770"/>
    </source>
</evidence>
<feature type="binding site" evidence="9">
    <location>
        <position position="153"/>
    </location>
    <ligand>
        <name>ATP</name>
        <dbReference type="ChEBI" id="CHEBI:30616"/>
    </ligand>
</feature>
<dbReference type="Proteomes" id="UP001627154">
    <property type="component" value="Unassembled WGS sequence"/>
</dbReference>
<feature type="binding site" evidence="10">
    <location>
        <position position="294"/>
    </location>
    <ligand>
        <name>Mg(2+)</name>
        <dbReference type="ChEBI" id="CHEBI:18420"/>
        <label>2</label>
    </ligand>
</feature>
<dbReference type="SUPFAM" id="SSF56059">
    <property type="entry name" value="Glutathione synthetase ATP-binding domain-like"/>
    <property type="match status" value="1"/>
</dbReference>
<feature type="binding site" evidence="10">
    <location>
        <position position="280"/>
    </location>
    <ligand>
        <name>Mg(2+)</name>
        <dbReference type="ChEBI" id="CHEBI:18420"/>
        <label>1</label>
    </ligand>
</feature>
<feature type="compositionally biased region" description="Basic and acidic residues" evidence="11">
    <location>
        <begin position="334"/>
        <end position="354"/>
    </location>
</feature>
<dbReference type="Pfam" id="PF17927">
    <property type="entry name" value="Ins134_P3_kin_N"/>
    <property type="match status" value="1"/>
</dbReference>
<keyword evidence="2 8" id="KW-0808">Transferase</keyword>
<comment type="cofactor">
    <cofactor evidence="8 10">
        <name>Mg(2+)</name>
        <dbReference type="ChEBI" id="CHEBI:18420"/>
    </cofactor>
    <text evidence="8 10">Binds 2 magnesium ions per subunit.</text>
</comment>
<sequence length="354" mass="40962">MECKGIVIGYWISDKKRQKFDWHKFEELCDKEGFILKKIDVESDIEPQGPVDIFFHKLTDVLSHAEEGLDYAIKIVTRLKKFIEKYPDLYVIDPFEKVQQLRNRHHSYEMIKAGLKYDDNVFIPNFVEIKTKNVSEILNIFEKNQITYPCVFKPLIAQGSSDAHKMMLIFNEQGLSDCQIPCVAQNFINHNAILYKLFIVNNHYQVVERPSFKNFYPQDCKSMNTIFFNSHDISKSGSNSKWSIISEEEQELSIKPNVTVFDRIVKKITKLFGLVLVGVDVVIENHSGKYAVIDVNVFPGYDGYPEFFEHLVDSIRELLKNKASVKQSKCLLKSRGDGRDSGIESDEKKKQAIL</sequence>
<feature type="region of interest" description="Disordered" evidence="11">
    <location>
        <begin position="333"/>
        <end position="354"/>
    </location>
</feature>
<keyword evidence="6 8" id="KW-0067">ATP-binding</keyword>
<dbReference type="EC" id="2.7.1.134" evidence="8"/>
<feature type="binding site" evidence="9">
    <location>
        <position position="211"/>
    </location>
    <ligand>
        <name>ATP</name>
        <dbReference type="ChEBI" id="CHEBI:30616"/>
    </ligand>
</feature>
<evidence type="ECO:0000256" key="4">
    <source>
        <dbReference type="ARBA" id="ARBA00022741"/>
    </source>
</evidence>
<reference evidence="14 15" key="1">
    <citation type="journal article" date="2024" name="bioRxiv">
        <title>A reference genome for Trichogramma kaykai: A tiny desert-dwelling parasitoid wasp with competing sex-ratio distorters.</title>
        <authorList>
            <person name="Culotta J."/>
            <person name="Lindsey A.R."/>
        </authorList>
    </citation>
    <scope>NUCLEOTIDE SEQUENCE [LARGE SCALE GENOMIC DNA]</scope>
    <source>
        <strain evidence="14 15">KSX58</strain>
    </source>
</reference>
<dbReference type="PANTHER" id="PTHR14217">
    <property type="entry name" value="INOSITOL-TETRAKISPHOSPHATE 1-KINASE"/>
    <property type="match status" value="1"/>
</dbReference>
<name>A0ABD2WC18_9HYME</name>
<dbReference type="Pfam" id="PF05770">
    <property type="entry name" value="Ins134_P3_kin"/>
    <property type="match status" value="1"/>
</dbReference>
<dbReference type="PANTHER" id="PTHR14217:SF1">
    <property type="entry name" value="INOSITOL-TETRAKISPHOSPHATE 1-KINASE"/>
    <property type="match status" value="1"/>
</dbReference>
<evidence type="ECO:0000256" key="11">
    <source>
        <dbReference type="SAM" id="MobiDB-lite"/>
    </source>
</evidence>
<evidence type="ECO:0000256" key="2">
    <source>
        <dbReference type="ARBA" id="ARBA00022679"/>
    </source>
</evidence>
<comment type="function">
    <text evidence="8">Kinase that can phosphorylate various inositol polyphosphate such as Ins(3,4,5,6)P4 or Ins(1,3,4)P3.</text>
</comment>
<dbReference type="Gene3D" id="3.30.1490.220">
    <property type="match status" value="1"/>
</dbReference>
<evidence type="ECO:0000313" key="14">
    <source>
        <dbReference type="EMBL" id="KAL3390456.1"/>
    </source>
</evidence>
<accession>A0ABD2WC18</accession>
<comment type="catalytic activity">
    <reaction evidence="8">
        <text>1D-myo-inositol 3,4,5,6-tetrakisphosphate + ATP = 1D-myo-inositol 1,3,4,5,6-pentakisphosphate + ADP + H(+)</text>
        <dbReference type="Rhea" id="RHEA:12452"/>
        <dbReference type="ChEBI" id="CHEBI:15378"/>
        <dbReference type="ChEBI" id="CHEBI:30616"/>
        <dbReference type="ChEBI" id="CHEBI:57539"/>
        <dbReference type="ChEBI" id="CHEBI:57733"/>
        <dbReference type="ChEBI" id="CHEBI:456216"/>
        <dbReference type="EC" id="2.7.1.134"/>
    </reaction>
</comment>
<protein>
    <recommendedName>
        <fullName evidence="8">Inositol-tetrakisphosphate 1-kinase</fullName>
        <ecNumber evidence="8">2.7.1.134</ecNumber>
    </recommendedName>
</protein>
<feature type="binding site" evidence="9">
    <location>
        <position position="104"/>
    </location>
    <ligand>
        <name>ATP</name>
        <dbReference type="ChEBI" id="CHEBI:30616"/>
    </ligand>
</feature>
<dbReference type="InterPro" id="IPR040464">
    <property type="entry name" value="InsP(3)kin_ATP-grasp"/>
</dbReference>
<evidence type="ECO:0000313" key="15">
    <source>
        <dbReference type="Proteomes" id="UP001627154"/>
    </source>
</evidence>
<keyword evidence="3 8" id="KW-0479">Metal-binding</keyword>
<feature type="binding site" evidence="9">
    <location>
        <position position="164"/>
    </location>
    <ligand>
        <name>1D-myo-inositol 1,3,4-trisphosphate</name>
        <dbReference type="ChEBI" id="CHEBI:58414"/>
    </ligand>
</feature>
<feature type="binding site" evidence="9">
    <location>
        <position position="16"/>
    </location>
    <ligand>
        <name>1D-myo-inositol 1,3,4-trisphosphate</name>
        <dbReference type="ChEBI" id="CHEBI:58414"/>
    </ligand>
</feature>
<dbReference type="PIRSF" id="PIRSF038186">
    <property type="entry name" value="ITPK"/>
    <property type="match status" value="1"/>
</dbReference>
<feature type="domain" description="Inositol 1,3,4-trisphosphate 5/6-kinase ATP-grasp" evidence="12">
    <location>
        <begin position="118"/>
        <end position="315"/>
    </location>
</feature>
<evidence type="ECO:0000256" key="3">
    <source>
        <dbReference type="ARBA" id="ARBA00022723"/>
    </source>
</evidence>
<evidence type="ECO:0000259" key="13">
    <source>
        <dbReference type="Pfam" id="PF17927"/>
    </source>
</evidence>
<evidence type="ECO:0000256" key="1">
    <source>
        <dbReference type="ARBA" id="ARBA00009601"/>
    </source>
</evidence>
<feature type="binding site" evidence="9">
    <location>
        <position position="300"/>
    </location>
    <ligand>
        <name>1D-myo-inositol 1,3,4-trisphosphate</name>
        <dbReference type="ChEBI" id="CHEBI:58414"/>
    </ligand>
</feature>
<keyword evidence="15" id="KW-1185">Reference proteome</keyword>